<evidence type="ECO:0000256" key="3">
    <source>
        <dbReference type="ARBA" id="ARBA00023027"/>
    </source>
</evidence>
<keyword evidence="7" id="KW-1185">Reference proteome</keyword>
<dbReference type="InterPro" id="IPR003000">
    <property type="entry name" value="Sirtuin"/>
</dbReference>
<evidence type="ECO:0000313" key="7">
    <source>
        <dbReference type="Proteomes" id="UP000199183"/>
    </source>
</evidence>
<sequence length="283" mass="30101">MPVVDDARLDAAVDALDGRRVAFLTGAGVSTDSGIPDYRGDGAPRRTPMTIQQFLADPLARKRYWAGSHRGWTMFDAAQPNEGHRAIAAFEAAGRSTGVVTQNVDALHLKAGTRRLVELHGTVHRVVCLRCGQVYARTDLAQRLDALNPWLDDPASVVINPDGDAEVTDTARFTVPECERCGGILKPEVVFFGEFVPSGIFRLAAEVVGRAEALVVAGSSLAVNSGIRIVELARRAGKPIVIVNRGSTKGDSRATVKLEAGTTTTLAALASRLLPFGARPPKG</sequence>
<dbReference type="SUPFAM" id="SSF52467">
    <property type="entry name" value="DHS-like NAD/FAD-binding domain"/>
    <property type="match status" value="1"/>
</dbReference>
<dbReference type="EMBL" id="FNRY01000001">
    <property type="protein sequence ID" value="SEC26373.1"/>
    <property type="molecule type" value="Genomic_DNA"/>
</dbReference>
<dbReference type="Gene3D" id="3.30.1600.10">
    <property type="entry name" value="SIR2/SIRT2 'Small Domain"/>
    <property type="match status" value="1"/>
</dbReference>
<reference evidence="6 7" key="1">
    <citation type="submission" date="2016-10" db="EMBL/GenBank/DDBJ databases">
        <authorList>
            <person name="de Groot N.N."/>
        </authorList>
    </citation>
    <scope>NUCLEOTIDE SEQUENCE [LARGE SCALE GENOMIC DNA]</scope>
    <source>
        <strain evidence="6 7">DSM 21799</strain>
    </source>
</reference>
<feature type="binding site" evidence="4">
    <location>
        <position position="178"/>
    </location>
    <ligand>
        <name>Zn(2+)</name>
        <dbReference type="ChEBI" id="CHEBI:29105"/>
    </ligand>
</feature>
<evidence type="ECO:0000313" key="6">
    <source>
        <dbReference type="EMBL" id="SEC26373.1"/>
    </source>
</evidence>
<dbReference type="RefSeq" id="WP_091186318.1">
    <property type="nucleotide sequence ID" value="NZ_FNRY01000001.1"/>
</dbReference>
<dbReference type="OrthoDB" id="9800582at2"/>
<dbReference type="InterPro" id="IPR050134">
    <property type="entry name" value="NAD-dep_sirtuin_deacylases"/>
</dbReference>
<dbReference type="PANTHER" id="PTHR11085">
    <property type="entry name" value="NAD-DEPENDENT PROTEIN DEACYLASE SIRTUIN-5, MITOCHONDRIAL-RELATED"/>
    <property type="match status" value="1"/>
</dbReference>
<feature type="binding site" evidence="4">
    <location>
        <position position="128"/>
    </location>
    <ligand>
        <name>Zn(2+)</name>
        <dbReference type="ChEBI" id="CHEBI:29105"/>
    </ligand>
</feature>
<feature type="binding site" evidence="4">
    <location>
        <position position="181"/>
    </location>
    <ligand>
        <name>Zn(2+)</name>
        <dbReference type="ChEBI" id="CHEBI:29105"/>
    </ligand>
</feature>
<dbReference type="InterPro" id="IPR026591">
    <property type="entry name" value="Sirtuin_cat_small_dom_sf"/>
</dbReference>
<dbReference type="Proteomes" id="UP000199183">
    <property type="component" value="Unassembled WGS sequence"/>
</dbReference>
<dbReference type="Pfam" id="PF02146">
    <property type="entry name" value="SIR2"/>
    <property type="match status" value="1"/>
</dbReference>
<gene>
    <name evidence="6" type="ORF">SAMN04489806_2992</name>
</gene>
<dbReference type="GO" id="GO:0046872">
    <property type="term" value="F:metal ion binding"/>
    <property type="evidence" value="ECO:0007669"/>
    <property type="project" value="UniProtKB-KW"/>
</dbReference>
<dbReference type="GO" id="GO:0070403">
    <property type="term" value="F:NAD+ binding"/>
    <property type="evidence" value="ECO:0007669"/>
    <property type="project" value="InterPro"/>
</dbReference>
<keyword evidence="2" id="KW-0808">Transferase</keyword>
<accession>A0A1H4R3D5</accession>
<dbReference type="PROSITE" id="PS50305">
    <property type="entry name" value="SIRTUIN"/>
    <property type="match status" value="1"/>
</dbReference>
<keyword evidence="4" id="KW-0862">Zinc</keyword>
<dbReference type="EC" id="2.3.1.286" evidence="1"/>
<organism evidence="6 7">
    <name type="scientific">Paramicrobacterium humi</name>
    <dbReference type="NCBI Taxonomy" id="640635"/>
    <lineage>
        <taxon>Bacteria</taxon>
        <taxon>Bacillati</taxon>
        <taxon>Actinomycetota</taxon>
        <taxon>Actinomycetes</taxon>
        <taxon>Micrococcales</taxon>
        <taxon>Microbacteriaceae</taxon>
        <taxon>Paramicrobacterium</taxon>
    </lineage>
</organism>
<feature type="binding site" evidence="4">
    <location>
        <position position="131"/>
    </location>
    <ligand>
        <name>Zn(2+)</name>
        <dbReference type="ChEBI" id="CHEBI:29105"/>
    </ligand>
</feature>
<dbReference type="STRING" id="640635.SAMN04489806_2992"/>
<keyword evidence="4" id="KW-0479">Metal-binding</keyword>
<keyword evidence="3" id="KW-0520">NAD</keyword>
<evidence type="ECO:0000259" key="5">
    <source>
        <dbReference type="PROSITE" id="PS50305"/>
    </source>
</evidence>
<evidence type="ECO:0000256" key="1">
    <source>
        <dbReference type="ARBA" id="ARBA00012928"/>
    </source>
</evidence>
<feature type="active site" description="Proton acceptor" evidence="4">
    <location>
        <position position="120"/>
    </location>
</feature>
<evidence type="ECO:0000256" key="2">
    <source>
        <dbReference type="ARBA" id="ARBA00022679"/>
    </source>
</evidence>
<protein>
    <recommendedName>
        <fullName evidence="1">protein acetyllysine N-acetyltransferase</fullName>
        <ecNumber evidence="1">2.3.1.286</ecNumber>
    </recommendedName>
</protein>
<name>A0A1H4R3D5_9MICO</name>
<dbReference type="GO" id="GO:0017136">
    <property type="term" value="F:histone deacetylase activity, NAD-dependent"/>
    <property type="evidence" value="ECO:0007669"/>
    <property type="project" value="TreeGrafter"/>
</dbReference>
<dbReference type="AlphaFoldDB" id="A0A1H4R3D5"/>
<proteinExistence type="predicted"/>
<evidence type="ECO:0000256" key="4">
    <source>
        <dbReference type="PROSITE-ProRule" id="PRU00236"/>
    </source>
</evidence>
<dbReference type="InterPro" id="IPR029035">
    <property type="entry name" value="DHS-like_NAD/FAD-binding_dom"/>
</dbReference>
<feature type="domain" description="Deacetylase sirtuin-type" evidence="5">
    <location>
        <begin position="1"/>
        <end position="277"/>
    </location>
</feature>
<dbReference type="InterPro" id="IPR026590">
    <property type="entry name" value="Ssirtuin_cat_dom"/>
</dbReference>
<dbReference type="Gene3D" id="3.40.50.1220">
    <property type="entry name" value="TPP-binding domain"/>
    <property type="match status" value="1"/>
</dbReference>
<dbReference type="PANTHER" id="PTHR11085:SF10">
    <property type="entry name" value="NAD-DEPENDENT PROTEIN DEACYLASE SIRTUIN-5, MITOCHONDRIAL-RELATED"/>
    <property type="match status" value="1"/>
</dbReference>